<protein>
    <submittedName>
        <fullName evidence="2">Uncharacterized protein</fullName>
    </submittedName>
</protein>
<accession>A0AAD6J2M9</accession>
<sequence length="147" mass="16438">MSPPHFRPLSDQTNNTSHHRTISHITHPSFRPDITPTLSTSPSPHLSNLFLPPADSYDYLHLITSHVYTFIDNLSRPSYPPTPLLRPQLSSVLLHEHLSYATHLYAPAPVTPSGQFSPTLPHKAAIVPRISPHPLTTHPLNLLLYSQ</sequence>
<organism evidence="2 3">
    <name type="scientific">Drechslerella dactyloides</name>
    <name type="common">Nematode-trapping fungus</name>
    <name type="synonym">Arthrobotrys dactyloides</name>
    <dbReference type="NCBI Taxonomy" id="74499"/>
    <lineage>
        <taxon>Eukaryota</taxon>
        <taxon>Fungi</taxon>
        <taxon>Dikarya</taxon>
        <taxon>Ascomycota</taxon>
        <taxon>Pezizomycotina</taxon>
        <taxon>Orbiliomycetes</taxon>
        <taxon>Orbiliales</taxon>
        <taxon>Orbiliaceae</taxon>
        <taxon>Drechslerella</taxon>
    </lineage>
</organism>
<reference evidence="2" key="1">
    <citation type="submission" date="2023-01" db="EMBL/GenBank/DDBJ databases">
        <title>The chitinases involved in constricting ring structure development in the nematode-trapping fungus Drechslerella dactyloides.</title>
        <authorList>
            <person name="Wang R."/>
            <person name="Zhang L."/>
            <person name="Tang P."/>
            <person name="Li S."/>
            <person name="Liang L."/>
        </authorList>
    </citation>
    <scope>NUCLEOTIDE SEQUENCE</scope>
    <source>
        <strain evidence="2">YMF1.00031</strain>
    </source>
</reference>
<name>A0AAD6J2M9_DREDA</name>
<keyword evidence="3" id="KW-1185">Reference proteome</keyword>
<evidence type="ECO:0000313" key="2">
    <source>
        <dbReference type="EMBL" id="KAJ6262682.1"/>
    </source>
</evidence>
<dbReference type="AlphaFoldDB" id="A0AAD6J2M9"/>
<proteinExistence type="predicted"/>
<comment type="caution">
    <text evidence="2">The sequence shown here is derived from an EMBL/GenBank/DDBJ whole genome shotgun (WGS) entry which is preliminary data.</text>
</comment>
<evidence type="ECO:0000313" key="3">
    <source>
        <dbReference type="Proteomes" id="UP001221413"/>
    </source>
</evidence>
<feature type="region of interest" description="Disordered" evidence="1">
    <location>
        <begin position="1"/>
        <end position="38"/>
    </location>
</feature>
<dbReference type="Proteomes" id="UP001221413">
    <property type="component" value="Unassembled WGS sequence"/>
</dbReference>
<evidence type="ECO:0000256" key="1">
    <source>
        <dbReference type="SAM" id="MobiDB-lite"/>
    </source>
</evidence>
<gene>
    <name evidence="2" type="ORF">Dda_3494</name>
</gene>
<dbReference type="EMBL" id="JAQGDS010000003">
    <property type="protein sequence ID" value="KAJ6262682.1"/>
    <property type="molecule type" value="Genomic_DNA"/>
</dbReference>